<dbReference type="Proteomes" id="UP000319976">
    <property type="component" value="Chromosome"/>
</dbReference>
<keyword evidence="4" id="KW-1185">Reference proteome</keyword>
<evidence type="ECO:0000313" key="3">
    <source>
        <dbReference type="EMBL" id="QDT65152.1"/>
    </source>
</evidence>
<accession>A0A517T9V3</accession>
<gene>
    <name evidence="3" type="ORF">V22_23990</name>
</gene>
<keyword evidence="1" id="KW-1133">Transmembrane helix</keyword>
<dbReference type="InterPro" id="IPR027558">
    <property type="entry name" value="Pre_pil_HX9DG_C"/>
</dbReference>
<dbReference type="Gene3D" id="3.30.700.10">
    <property type="entry name" value="Glycoprotein, Type 4 Pilin"/>
    <property type="match status" value="1"/>
</dbReference>
<evidence type="ECO:0000259" key="2">
    <source>
        <dbReference type="Pfam" id="PF07596"/>
    </source>
</evidence>
<evidence type="ECO:0000256" key="1">
    <source>
        <dbReference type="SAM" id="Phobius"/>
    </source>
</evidence>
<dbReference type="NCBIfam" id="TIGR02532">
    <property type="entry name" value="IV_pilin_GFxxxE"/>
    <property type="match status" value="1"/>
</dbReference>
<dbReference type="Pfam" id="PF07963">
    <property type="entry name" value="N_methyl"/>
    <property type="match status" value="1"/>
</dbReference>
<feature type="transmembrane region" description="Helical" evidence="1">
    <location>
        <begin position="12"/>
        <end position="35"/>
    </location>
</feature>
<dbReference type="SUPFAM" id="SSF54523">
    <property type="entry name" value="Pili subunits"/>
    <property type="match status" value="1"/>
</dbReference>
<dbReference type="KEGG" id="chya:V22_23990"/>
<name>A0A517T9V3_9PLAN</name>
<feature type="domain" description="DUF1559" evidence="2">
    <location>
        <begin position="36"/>
        <end position="320"/>
    </location>
</feature>
<dbReference type="OrthoDB" id="267520at2"/>
<evidence type="ECO:0000313" key="4">
    <source>
        <dbReference type="Proteomes" id="UP000319976"/>
    </source>
</evidence>
<keyword evidence="1" id="KW-0472">Membrane</keyword>
<keyword evidence="1" id="KW-0812">Transmembrane</keyword>
<dbReference type="InterPro" id="IPR012902">
    <property type="entry name" value="N_methyl_site"/>
</dbReference>
<dbReference type="EMBL" id="CP036316">
    <property type="protein sequence ID" value="QDT65152.1"/>
    <property type="molecule type" value="Genomic_DNA"/>
</dbReference>
<sequence length="337" mass="36621">MLAFRRSSRDGFTLIELLVVIAIIATLVALLLPAVQQAREAARRSECKNKLKQLGLALHNYHDAHQTFPIGEGFDSEIQPLYVNGSGGCGNGPKRAPWTVLILPYLEQNALYQTFNMENRFRAISSEAPTSGSNFNATNEKVTTYQCPSFPATDGLHTNYFGVMGGGADQAAWAHTSWFGRAFWENGILYVNSRTRVRDITDGTSNTFIVGETKYQLGPFGRPDGIRKFWASTVRMCVNPTPSVTAAATDVPINDYEGDGNTEDTVFTSGNDANSRGTVNGVASDYNLQGRAFGSYHVGGANFACADGSVHFLSENIDLETFANLAIRNDGATIGEF</sequence>
<dbReference type="NCBIfam" id="TIGR04294">
    <property type="entry name" value="pre_pil_HX9DG"/>
    <property type="match status" value="1"/>
</dbReference>
<proteinExistence type="predicted"/>
<dbReference type="AlphaFoldDB" id="A0A517T9V3"/>
<dbReference type="RefSeq" id="WP_145262925.1">
    <property type="nucleotide sequence ID" value="NZ_CP036316.1"/>
</dbReference>
<organism evidence="3 4">
    <name type="scientific">Calycomorphotria hydatis</name>
    <dbReference type="NCBI Taxonomy" id="2528027"/>
    <lineage>
        <taxon>Bacteria</taxon>
        <taxon>Pseudomonadati</taxon>
        <taxon>Planctomycetota</taxon>
        <taxon>Planctomycetia</taxon>
        <taxon>Planctomycetales</taxon>
        <taxon>Planctomycetaceae</taxon>
        <taxon>Calycomorphotria</taxon>
    </lineage>
</organism>
<protein>
    <submittedName>
        <fullName evidence="3">Putative major pilin subunit</fullName>
    </submittedName>
</protein>
<dbReference type="PANTHER" id="PTHR30093">
    <property type="entry name" value="GENERAL SECRETION PATHWAY PROTEIN G"/>
    <property type="match status" value="1"/>
</dbReference>
<dbReference type="InterPro" id="IPR011453">
    <property type="entry name" value="DUF1559"/>
</dbReference>
<dbReference type="PANTHER" id="PTHR30093:SF2">
    <property type="entry name" value="TYPE II SECRETION SYSTEM PROTEIN H"/>
    <property type="match status" value="1"/>
</dbReference>
<reference evidence="3 4" key="1">
    <citation type="submission" date="2019-02" db="EMBL/GenBank/DDBJ databases">
        <title>Deep-cultivation of Planctomycetes and their phenomic and genomic characterization uncovers novel biology.</title>
        <authorList>
            <person name="Wiegand S."/>
            <person name="Jogler M."/>
            <person name="Boedeker C."/>
            <person name="Pinto D."/>
            <person name="Vollmers J."/>
            <person name="Rivas-Marin E."/>
            <person name="Kohn T."/>
            <person name="Peeters S.H."/>
            <person name="Heuer A."/>
            <person name="Rast P."/>
            <person name="Oberbeckmann S."/>
            <person name="Bunk B."/>
            <person name="Jeske O."/>
            <person name="Meyerdierks A."/>
            <person name="Storesund J.E."/>
            <person name="Kallscheuer N."/>
            <person name="Luecker S."/>
            <person name="Lage O.M."/>
            <person name="Pohl T."/>
            <person name="Merkel B.J."/>
            <person name="Hornburger P."/>
            <person name="Mueller R.-W."/>
            <person name="Bruemmer F."/>
            <person name="Labrenz M."/>
            <person name="Spormann A.M."/>
            <person name="Op den Camp H."/>
            <person name="Overmann J."/>
            <person name="Amann R."/>
            <person name="Jetten M.S.M."/>
            <person name="Mascher T."/>
            <person name="Medema M.H."/>
            <person name="Devos D.P."/>
            <person name="Kaster A.-K."/>
            <person name="Ovreas L."/>
            <person name="Rohde M."/>
            <person name="Galperin M.Y."/>
            <person name="Jogler C."/>
        </authorList>
    </citation>
    <scope>NUCLEOTIDE SEQUENCE [LARGE SCALE GENOMIC DNA]</scope>
    <source>
        <strain evidence="3 4">V22</strain>
    </source>
</reference>
<dbReference type="Pfam" id="PF07596">
    <property type="entry name" value="SBP_bac_10"/>
    <property type="match status" value="1"/>
</dbReference>
<dbReference type="InterPro" id="IPR045584">
    <property type="entry name" value="Pilin-like"/>
</dbReference>